<reference evidence="4" key="1">
    <citation type="submission" date="2021-06" db="EMBL/GenBank/DDBJ databases">
        <authorList>
            <person name="Kallberg Y."/>
            <person name="Tangrot J."/>
            <person name="Rosling A."/>
        </authorList>
    </citation>
    <scope>NUCLEOTIDE SEQUENCE</scope>
    <source>
        <strain evidence="4">FL966</strain>
    </source>
</reference>
<dbReference type="SUPFAM" id="SSF53335">
    <property type="entry name" value="S-adenosyl-L-methionine-dependent methyltransferases"/>
    <property type="match status" value="1"/>
</dbReference>
<dbReference type="InterPro" id="IPR002941">
    <property type="entry name" value="DNA_methylase_N4/N6"/>
</dbReference>
<gene>
    <name evidence="4" type="ORF">CPELLU_LOCUS12011</name>
</gene>
<dbReference type="Pfam" id="PF01555">
    <property type="entry name" value="N6_N4_Mtase"/>
    <property type="match status" value="1"/>
</dbReference>
<dbReference type="OrthoDB" id="2445392at2759"/>
<proteinExistence type="predicted"/>
<dbReference type="InterPro" id="IPR029063">
    <property type="entry name" value="SAM-dependent_MTases_sf"/>
</dbReference>
<dbReference type="GO" id="GO:0003677">
    <property type="term" value="F:DNA binding"/>
    <property type="evidence" value="ECO:0007669"/>
    <property type="project" value="InterPro"/>
</dbReference>
<dbReference type="AlphaFoldDB" id="A0A9N9HTD5"/>
<dbReference type="EMBL" id="CAJVQA010011190">
    <property type="protein sequence ID" value="CAG8704799.1"/>
    <property type="molecule type" value="Genomic_DNA"/>
</dbReference>
<keyword evidence="5" id="KW-1185">Reference proteome</keyword>
<organism evidence="4 5">
    <name type="scientific">Cetraspora pellucida</name>
    <dbReference type="NCBI Taxonomy" id="1433469"/>
    <lineage>
        <taxon>Eukaryota</taxon>
        <taxon>Fungi</taxon>
        <taxon>Fungi incertae sedis</taxon>
        <taxon>Mucoromycota</taxon>
        <taxon>Glomeromycotina</taxon>
        <taxon>Glomeromycetes</taxon>
        <taxon>Diversisporales</taxon>
        <taxon>Gigasporaceae</taxon>
        <taxon>Cetraspora</taxon>
    </lineage>
</organism>
<dbReference type="Gene3D" id="3.40.50.150">
    <property type="entry name" value="Vaccinia Virus protein VP39"/>
    <property type="match status" value="1"/>
</dbReference>
<keyword evidence="2" id="KW-0808">Transferase</keyword>
<feature type="domain" description="DNA methylase N-4/N-6" evidence="3">
    <location>
        <begin position="25"/>
        <end position="196"/>
    </location>
</feature>
<evidence type="ECO:0000259" key="3">
    <source>
        <dbReference type="Pfam" id="PF01555"/>
    </source>
</evidence>
<evidence type="ECO:0000256" key="1">
    <source>
        <dbReference type="ARBA" id="ARBA00022603"/>
    </source>
</evidence>
<name>A0A9N9HTD5_9GLOM</name>
<evidence type="ECO:0000313" key="5">
    <source>
        <dbReference type="Proteomes" id="UP000789759"/>
    </source>
</evidence>
<comment type="caution">
    <text evidence="4">The sequence shown here is derived from an EMBL/GenBank/DDBJ whole genome shotgun (WGS) entry which is preliminary data.</text>
</comment>
<dbReference type="GO" id="GO:0008170">
    <property type="term" value="F:N-methyltransferase activity"/>
    <property type="evidence" value="ECO:0007669"/>
    <property type="project" value="InterPro"/>
</dbReference>
<protein>
    <submittedName>
        <fullName evidence="4">24373_t:CDS:1</fullName>
    </submittedName>
</protein>
<evidence type="ECO:0000313" key="4">
    <source>
        <dbReference type="EMBL" id="CAG8704799.1"/>
    </source>
</evidence>
<evidence type="ECO:0000256" key="2">
    <source>
        <dbReference type="ARBA" id="ARBA00022679"/>
    </source>
</evidence>
<dbReference type="GO" id="GO:0032259">
    <property type="term" value="P:methylation"/>
    <property type="evidence" value="ECO:0007669"/>
    <property type="project" value="UniProtKB-KW"/>
</dbReference>
<keyword evidence="1" id="KW-0489">Methyltransferase</keyword>
<sequence>MSTTELVYDEPIKKKRENIKNLSFMEEKYLDQPHIRVAIHKNSKEPVLKNWVAHPENRTISKLLKIGEQFHFSQISYVRTSKGCHYYLLLKKLPKDVPLFYQGEKIGRVMSSGKQVVGSGSIHSSGIIYQLVERAVKGEKWTFNFERQLINNLKNKKNPYLAPEYIDIITLHTNPADLVLDPFMGSGTTAVACRELVQSSKFNLQEARETEVYIEELKKEMISSKVTNDNEIRIRIQLLSSVKITAIFDFYGSTK</sequence>
<accession>A0A9N9HTD5</accession>
<dbReference type="Proteomes" id="UP000789759">
    <property type="component" value="Unassembled WGS sequence"/>
</dbReference>